<sequence length="133" mass="14518">MRSLRGIKVLNENDMKSITGGAANIPVSRRFLDKNICLEEARALVHYRGVSGMSLQEIAEEIYAHAVFYYQGLTANEIAKALSKSGLAGFTLSAALTSSIADILISKGEVINIEDGGDTSFRKLVYKGVWIMF</sequence>
<dbReference type="Proteomes" id="UP000031366">
    <property type="component" value="Unassembled WGS sequence"/>
</dbReference>
<reference evidence="1 2" key="1">
    <citation type="journal article" date="2015" name="Infect. Genet. Evol.">
        <title>Genomic sequences of six botulinum neurotoxin-producing strains representing three clostridial species illustrate the mobility and diversity of botulinum neurotoxin genes.</title>
        <authorList>
            <person name="Smith T.J."/>
            <person name="Hill K.K."/>
            <person name="Xie G."/>
            <person name="Foley B.T."/>
            <person name="Williamson C.H."/>
            <person name="Foster J.T."/>
            <person name="Johnson S.L."/>
            <person name="Chertkov O."/>
            <person name="Teshima H."/>
            <person name="Gibbons H.S."/>
            <person name="Johnsky L.A."/>
            <person name="Karavis M.A."/>
            <person name="Smith L.A."/>
        </authorList>
    </citation>
    <scope>NUCLEOTIDE SEQUENCE [LARGE SCALE GENOMIC DNA]</scope>
    <source>
        <strain evidence="1 2">CDC 2741</strain>
    </source>
</reference>
<comment type="caution">
    <text evidence="1">The sequence shown here is derived from an EMBL/GenBank/DDBJ whole genome shotgun (WGS) entry which is preliminary data.</text>
</comment>
<dbReference type="NCBIfam" id="TIGR01847">
    <property type="entry name" value="bacteriocin_sig"/>
    <property type="match status" value="1"/>
</dbReference>
<evidence type="ECO:0000313" key="1">
    <source>
        <dbReference type="EMBL" id="KIE44994.1"/>
    </source>
</evidence>
<dbReference type="EMBL" id="AYSO01000020">
    <property type="protein sequence ID" value="KIE44994.1"/>
    <property type="molecule type" value="Genomic_DNA"/>
</dbReference>
<dbReference type="AlphaFoldDB" id="A0A0C1TWC7"/>
<dbReference type="RefSeq" id="WP_039635788.1">
    <property type="nucleotide sequence ID" value="NZ_AYSO01000020.1"/>
</dbReference>
<dbReference type="OrthoDB" id="1920287at2"/>
<dbReference type="InterPro" id="IPR010133">
    <property type="entry name" value="Bacteriocin_signal_seq"/>
</dbReference>
<organism evidence="1 2">
    <name type="scientific">Clostridium argentinense CDC 2741</name>
    <dbReference type="NCBI Taxonomy" id="1418104"/>
    <lineage>
        <taxon>Bacteria</taxon>
        <taxon>Bacillati</taxon>
        <taxon>Bacillota</taxon>
        <taxon>Clostridia</taxon>
        <taxon>Eubacteriales</taxon>
        <taxon>Clostridiaceae</taxon>
        <taxon>Clostridium</taxon>
    </lineage>
</organism>
<name>A0A0C1TWC7_9CLOT</name>
<accession>A0A0C1TWC7</accession>
<proteinExistence type="predicted"/>
<protein>
    <submittedName>
        <fullName evidence="1">Bacteriocin-type signal sequence domain protein</fullName>
    </submittedName>
</protein>
<evidence type="ECO:0000313" key="2">
    <source>
        <dbReference type="Proteomes" id="UP000031366"/>
    </source>
</evidence>
<keyword evidence="2" id="KW-1185">Reference proteome</keyword>
<gene>
    <name evidence="1" type="ORF">U732_114</name>
</gene>